<dbReference type="OMA" id="NACMSIT"/>
<dbReference type="GO" id="GO:0005634">
    <property type="term" value="C:nucleus"/>
    <property type="evidence" value="ECO:0007669"/>
    <property type="project" value="TreeGrafter"/>
</dbReference>
<dbReference type="InterPro" id="IPR017921">
    <property type="entry name" value="Znf_CTCHY"/>
</dbReference>
<protein>
    <submittedName>
        <fullName evidence="8">Zinc-ribbon-domain-containing protein</fullName>
    </submittedName>
</protein>
<sequence length="323" mass="37562">MTLCTMTPSYMSSATPEGELRKRIRQIQDDDALEPAEKAQRIQRLMSGGHANSRFQPAKRRSIEDVNAPTYYNEKQQILGCEHYQRKVKLQANCCSEIFPCRFCHDRVSHHTMVRSETKNMKCMLCGALQPAAQSCRECKQILARYYCDLCKLWDDDPNKTSYHCDKCGLCRSGRGLGDDYFHCDTCNVCLSINMKNNHRCIERSLDNDCPICGEYLFTSTTRSYFMPCGHSIHVPCYIAHRETSYQCPTCLKSLGDMTAYFERVDQDIMQQPMPPEYQYHVSHIFCNDCETRSRTKYHFFHHKCENCNSYNTTVLQTEIIRP</sequence>
<keyword evidence="1" id="KW-0479">Metal-binding</keyword>
<dbReference type="SMART" id="SM00184">
    <property type="entry name" value="RING"/>
    <property type="match status" value="1"/>
</dbReference>
<dbReference type="GO" id="GO:0008270">
    <property type="term" value="F:zinc ion binding"/>
    <property type="evidence" value="ECO:0007669"/>
    <property type="project" value="UniProtKB-KW"/>
</dbReference>
<dbReference type="SUPFAM" id="SSF57850">
    <property type="entry name" value="RING/U-box"/>
    <property type="match status" value="1"/>
</dbReference>
<dbReference type="InterPro" id="IPR037275">
    <property type="entry name" value="Znf_CTCHY_sf"/>
</dbReference>
<keyword evidence="2 4" id="KW-0863">Zinc-finger</keyword>
<proteinExistence type="predicted"/>
<accession>A0A1X2HTU5</accession>
<keyword evidence="9" id="KW-1185">Reference proteome</keyword>
<feature type="domain" description="RING-type" evidence="5">
    <location>
        <begin position="210"/>
        <end position="251"/>
    </location>
</feature>
<evidence type="ECO:0000259" key="7">
    <source>
        <dbReference type="PROSITE" id="PS51270"/>
    </source>
</evidence>
<evidence type="ECO:0000256" key="4">
    <source>
        <dbReference type="PROSITE-ProRule" id="PRU00601"/>
    </source>
</evidence>
<evidence type="ECO:0000256" key="2">
    <source>
        <dbReference type="ARBA" id="ARBA00022771"/>
    </source>
</evidence>
<dbReference type="Proteomes" id="UP000242180">
    <property type="component" value="Unassembled WGS sequence"/>
</dbReference>
<evidence type="ECO:0000259" key="6">
    <source>
        <dbReference type="PROSITE" id="PS51266"/>
    </source>
</evidence>
<dbReference type="SUPFAM" id="SSF161245">
    <property type="entry name" value="Zinc hairpin stack"/>
    <property type="match status" value="1"/>
</dbReference>
<organism evidence="8 9">
    <name type="scientific">Syncephalastrum racemosum</name>
    <name type="common">Filamentous fungus</name>
    <dbReference type="NCBI Taxonomy" id="13706"/>
    <lineage>
        <taxon>Eukaryota</taxon>
        <taxon>Fungi</taxon>
        <taxon>Fungi incertae sedis</taxon>
        <taxon>Mucoromycota</taxon>
        <taxon>Mucoromycotina</taxon>
        <taxon>Mucoromycetes</taxon>
        <taxon>Mucorales</taxon>
        <taxon>Syncephalastraceae</taxon>
        <taxon>Syncephalastrum</taxon>
    </lineage>
</organism>
<dbReference type="Pfam" id="PF13639">
    <property type="entry name" value="zf-RING_2"/>
    <property type="match status" value="1"/>
</dbReference>
<dbReference type="InterPro" id="IPR037274">
    <property type="entry name" value="Znf_CHY_sf"/>
</dbReference>
<dbReference type="GO" id="GO:0061630">
    <property type="term" value="F:ubiquitin protein ligase activity"/>
    <property type="evidence" value="ECO:0007669"/>
    <property type="project" value="TreeGrafter"/>
</dbReference>
<dbReference type="Pfam" id="PF05495">
    <property type="entry name" value="zf-CHY"/>
    <property type="match status" value="1"/>
</dbReference>
<reference evidence="8 9" key="1">
    <citation type="submission" date="2016-07" db="EMBL/GenBank/DDBJ databases">
        <title>Pervasive Adenine N6-methylation of Active Genes in Fungi.</title>
        <authorList>
            <consortium name="DOE Joint Genome Institute"/>
            <person name="Mondo S.J."/>
            <person name="Dannebaum R.O."/>
            <person name="Kuo R.C."/>
            <person name="Labutti K."/>
            <person name="Haridas S."/>
            <person name="Kuo A."/>
            <person name="Salamov A."/>
            <person name="Ahrendt S.R."/>
            <person name="Lipzen A."/>
            <person name="Sullivan W."/>
            <person name="Andreopoulos W.B."/>
            <person name="Clum A."/>
            <person name="Lindquist E."/>
            <person name="Daum C."/>
            <person name="Ramamoorthy G.K."/>
            <person name="Gryganskyi A."/>
            <person name="Culley D."/>
            <person name="Magnuson J.K."/>
            <person name="James T.Y."/>
            <person name="O'Malley M.A."/>
            <person name="Stajich J.E."/>
            <person name="Spatafora J.W."/>
            <person name="Visel A."/>
            <person name="Grigoriev I.V."/>
        </authorList>
    </citation>
    <scope>NUCLEOTIDE SEQUENCE [LARGE SCALE GENOMIC DNA]</scope>
    <source>
        <strain evidence="8 9">NRRL 2496</strain>
    </source>
</reference>
<dbReference type="InterPro" id="IPR039512">
    <property type="entry name" value="RCHY1_zinc-ribbon"/>
</dbReference>
<dbReference type="SUPFAM" id="SSF161219">
    <property type="entry name" value="CHY zinc finger-like"/>
    <property type="match status" value="1"/>
</dbReference>
<dbReference type="PROSITE" id="PS50089">
    <property type="entry name" value="ZF_RING_2"/>
    <property type="match status" value="1"/>
</dbReference>
<dbReference type="PANTHER" id="PTHR21319">
    <property type="entry name" value="RING FINGER AND CHY ZINC FINGER DOMAIN-CONTAINING PROTEIN 1"/>
    <property type="match status" value="1"/>
</dbReference>
<dbReference type="PROSITE" id="PS51266">
    <property type="entry name" value="ZF_CHY"/>
    <property type="match status" value="1"/>
</dbReference>
<dbReference type="PROSITE" id="PS51270">
    <property type="entry name" value="ZF_CTCHY"/>
    <property type="match status" value="1"/>
</dbReference>
<dbReference type="GO" id="GO:0016567">
    <property type="term" value="P:protein ubiquitination"/>
    <property type="evidence" value="ECO:0007669"/>
    <property type="project" value="TreeGrafter"/>
</dbReference>
<dbReference type="InterPro" id="IPR001841">
    <property type="entry name" value="Znf_RING"/>
</dbReference>
<dbReference type="Pfam" id="PF14599">
    <property type="entry name" value="zinc_ribbon_6"/>
    <property type="match status" value="1"/>
</dbReference>
<keyword evidence="3" id="KW-0862">Zinc</keyword>
<dbReference type="PANTHER" id="PTHR21319:SF0">
    <property type="entry name" value="AND RING FINGER DOMAIN PROTEIN, PUTATIVE (AFU_ORTHOLOGUE AFUA_1G08900)-RELATED"/>
    <property type="match status" value="1"/>
</dbReference>
<comment type="caution">
    <text evidence="8">The sequence shown here is derived from an EMBL/GenBank/DDBJ whole genome shotgun (WGS) entry which is preliminary data.</text>
</comment>
<dbReference type="EMBL" id="MCGN01000001">
    <property type="protein sequence ID" value="ORZ02941.1"/>
    <property type="molecule type" value="Genomic_DNA"/>
</dbReference>
<name>A0A1X2HTU5_SYNRA</name>
<dbReference type="FunCoup" id="A0A1X2HTU5">
    <property type="interactions" value="469"/>
</dbReference>
<dbReference type="Gene3D" id="3.30.40.10">
    <property type="entry name" value="Zinc/RING finger domain, C3HC4 (zinc finger)"/>
    <property type="match status" value="1"/>
</dbReference>
<dbReference type="AlphaFoldDB" id="A0A1X2HTU5"/>
<feature type="domain" description="CTCHY-type" evidence="7">
    <location>
        <begin position="143"/>
        <end position="209"/>
    </location>
</feature>
<dbReference type="InterPro" id="IPR013083">
    <property type="entry name" value="Znf_RING/FYVE/PHD"/>
</dbReference>
<dbReference type="GO" id="GO:0006511">
    <property type="term" value="P:ubiquitin-dependent protein catabolic process"/>
    <property type="evidence" value="ECO:0007669"/>
    <property type="project" value="TreeGrafter"/>
</dbReference>
<evidence type="ECO:0000256" key="1">
    <source>
        <dbReference type="ARBA" id="ARBA00022723"/>
    </source>
</evidence>
<evidence type="ECO:0000256" key="3">
    <source>
        <dbReference type="ARBA" id="ARBA00022833"/>
    </source>
</evidence>
<dbReference type="STRING" id="13706.A0A1X2HTU5"/>
<dbReference type="OrthoDB" id="411372at2759"/>
<dbReference type="InParanoid" id="A0A1X2HTU5"/>
<evidence type="ECO:0000259" key="5">
    <source>
        <dbReference type="PROSITE" id="PS50089"/>
    </source>
</evidence>
<gene>
    <name evidence="8" type="ORF">BCR43DRAFT_559759</name>
</gene>
<dbReference type="InterPro" id="IPR008913">
    <property type="entry name" value="Znf_CHY"/>
</dbReference>
<dbReference type="Gene3D" id="2.20.28.10">
    <property type="match status" value="1"/>
</dbReference>
<feature type="domain" description="CHY-type" evidence="6">
    <location>
        <begin position="74"/>
        <end position="141"/>
    </location>
</feature>
<evidence type="ECO:0000313" key="9">
    <source>
        <dbReference type="Proteomes" id="UP000242180"/>
    </source>
</evidence>
<evidence type="ECO:0000313" key="8">
    <source>
        <dbReference type="EMBL" id="ORZ02941.1"/>
    </source>
</evidence>